<keyword evidence="1" id="KW-0378">Hydrolase</keyword>
<dbReference type="NCBIfam" id="TIGR01460">
    <property type="entry name" value="HAD-SF-IIA"/>
    <property type="match status" value="1"/>
</dbReference>
<evidence type="ECO:0000256" key="4">
    <source>
        <dbReference type="PIRSR" id="PIRSR000915-3"/>
    </source>
</evidence>
<evidence type="ECO:0000313" key="6">
    <source>
        <dbReference type="Proteomes" id="UP001152888"/>
    </source>
</evidence>
<evidence type="ECO:0000256" key="2">
    <source>
        <dbReference type="PIRSR" id="PIRSR000915-1"/>
    </source>
</evidence>
<dbReference type="EMBL" id="CAKOFQ010006775">
    <property type="protein sequence ID" value="CAH1970467.1"/>
    <property type="molecule type" value="Genomic_DNA"/>
</dbReference>
<dbReference type="Pfam" id="PF13242">
    <property type="entry name" value="Hydrolase_like"/>
    <property type="match status" value="1"/>
</dbReference>
<feature type="binding site" evidence="4">
    <location>
        <position position="54"/>
    </location>
    <ligand>
        <name>Mg(2+)</name>
        <dbReference type="ChEBI" id="CHEBI:18420"/>
    </ligand>
</feature>
<dbReference type="PANTHER" id="PTHR19288">
    <property type="entry name" value="4-NITROPHENYLPHOSPHATASE-RELATED"/>
    <property type="match status" value="1"/>
</dbReference>
<gene>
    <name evidence="5" type="ORF">ACAOBT_LOCUS8936</name>
</gene>
<dbReference type="InterPro" id="IPR006357">
    <property type="entry name" value="HAD-SF_hydro_IIA"/>
</dbReference>
<name>A0A9P0K988_ACAOB</name>
<feature type="active site" description="Proton donor" evidence="2">
    <location>
        <position position="54"/>
    </location>
</feature>
<accession>A0A9P0K988</accession>
<evidence type="ECO:0000256" key="3">
    <source>
        <dbReference type="PIRSR" id="PIRSR000915-2"/>
    </source>
</evidence>
<dbReference type="FunFam" id="3.40.50.1000:FF:000245">
    <property type="entry name" value="4-nitrophenyl phosphatase"/>
    <property type="match status" value="1"/>
</dbReference>
<comment type="caution">
    <text evidence="5">The sequence shown here is derived from an EMBL/GenBank/DDBJ whole genome shotgun (WGS) entry which is preliminary data.</text>
</comment>
<dbReference type="InterPro" id="IPR036412">
    <property type="entry name" value="HAD-like_sf"/>
</dbReference>
<feature type="active site" description="Nucleophile" evidence="2">
    <location>
        <position position="52"/>
    </location>
</feature>
<dbReference type="GO" id="GO:0046872">
    <property type="term" value="F:metal ion binding"/>
    <property type="evidence" value="ECO:0007669"/>
    <property type="project" value="UniProtKB-KW"/>
</dbReference>
<feature type="binding site" evidence="4">
    <location>
        <position position="270"/>
    </location>
    <ligand>
        <name>Mg(2+)</name>
        <dbReference type="ChEBI" id="CHEBI:18420"/>
    </ligand>
</feature>
<evidence type="ECO:0000256" key="1">
    <source>
        <dbReference type="ARBA" id="ARBA00022801"/>
    </source>
</evidence>
<feature type="binding site" evidence="3">
    <location>
        <position position="245"/>
    </location>
    <ligand>
        <name>substrate</name>
    </ligand>
</feature>
<dbReference type="GO" id="GO:0016791">
    <property type="term" value="F:phosphatase activity"/>
    <property type="evidence" value="ECO:0007669"/>
    <property type="project" value="InterPro"/>
</dbReference>
<protein>
    <recommendedName>
        <fullName evidence="7">Phosphoglycolate phosphatase</fullName>
    </recommendedName>
</protein>
<organism evidence="5 6">
    <name type="scientific">Acanthoscelides obtectus</name>
    <name type="common">Bean weevil</name>
    <name type="synonym">Bruchus obtectus</name>
    <dbReference type="NCBI Taxonomy" id="200917"/>
    <lineage>
        <taxon>Eukaryota</taxon>
        <taxon>Metazoa</taxon>
        <taxon>Ecdysozoa</taxon>
        <taxon>Arthropoda</taxon>
        <taxon>Hexapoda</taxon>
        <taxon>Insecta</taxon>
        <taxon>Pterygota</taxon>
        <taxon>Neoptera</taxon>
        <taxon>Endopterygota</taxon>
        <taxon>Coleoptera</taxon>
        <taxon>Polyphaga</taxon>
        <taxon>Cucujiformia</taxon>
        <taxon>Chrysomeloidea</taxon>
        <taxon>Chrysomelidae</taxon>
        <taxon>Bruchinae</taxon>
        <taxon>Bruchini</taxon>
        <taxon>Acanthoscelides</taxon>
    </lineage>
</organism>
<dbReference type="SUPFAM" id="SSF56784">
    <property type="entry name" value="HAD-like"/>
    <property type="match status" value="1"/>
</dbReference>
<dbReference type="PANTHER" id="PTHR19288:SF93">
    <property type="entry name" value="FI11325P-RELATED"/>
    <property type="match status" value="1"/>
</dbReference>
<reference evidence="5" key="1">
    <citation type="submission" date="2022-03" db="EMBL/GenBank/DDBJ databases">
        <authorList>
            <person name="Sayadi A."/>
        </authorList>
    </citation>
    <scope>NUCLEOTIDE SEQUENCE</scope>
</reference>
<sequence>MALYKSTLKSHCKISRYTNFLSMYSGSATNLAKLPREQVQQYLNNIDTVLTDCDGVLWLESELIPDSEKVLNKLREMGKKILYVTNNSTKIRDEFVTKARKMNFIAEKDEIISTSYLVASYLKLSGFNKKVYVIGSKGLSKELEAAGINHFGIGADTLQSSLVQAIEQFEPDNEVGAVVVGFDEHFSYVKMLKAASYLNKPQCLFIATNTDERFPMNTDLVVPGTGAIVKAVETAAQREPIVIGKPNSFIAESIIKNHGVQPKRTLMIGDRCNTDILLGTRCGFQTCLVLTGVTSLDDVMDWKNSNQREDRDLVPDVYLEKLGDLLPFLD</sequence>
<dbReference type="Proteomes" id="UP001152888">
    <property type="component" value="Unassembled WGS sequence"/>
</dbReference>
<keyword evidence="4" id="KW-0479">Metal-binding</keyword>
<dbReference type="AlphaFoldDB" id="A0A9P0K988"/>
<dbReference type="OrthoDB" id="413953at2759"/>
<proteinExistence type="predicted"/>
<evidence type="ECO:0000313" key="5">
    <source>
        <dbReference type="EMBL" id="CAH1970467.1"/>
    </source>
</evidence>
<feature type="binding site" evidence="4">
    <location>
        <position position="52"/>
    </location>
    <ligand>
        <name>Mg(2+)</name>
        <dbReference type="ChEBI" id="CHEBI:18420"/>
    </ligand>
</feature>
<dbReference type="Pfam" id="PF13344">
    <property type="entry name" value="Hydrolase_6"/>
    <property type="match status" value="1"/>
</dbReference>
<dbReference type="NCBIfam" id="TIGR01452">
    <property type="entry name" value="PGP_euk"/>
    <property type="match status" value="1"/>
</dbReference>
<evidence type="ECO:0008006" key="7">
    <source>
        <dbReference type="Google" id="ProtNLM"/>
    </source>
</evidence>
<dbReference type="GO" id="GO:0005737">
    <property type="term" value="C:cytoplasm"/>
    <property type="evidence" value="ECO:0007669"/>
    <property type="project" value="TreeGrafter"/>
</dbReference>
<comment type="cofactor">
    <cofactor evidence="4">
        <name>Mg(2+)</name>
        <dbReference type="ChEBI" id="CHEBI:18420"/>
    </cofactor>
    <text evidence="4">Divalent metal ions. Mg(2+) is the most effective.</text>
</comment>
<keyword evidence="4" id="KW-0460">Magnesium</keyword>
<dbReference type="InterPro" id="IPR023214">
    <property type="entry name" value="HAD_sf"/>
</dbReference>
<dbReference type="PIRSF" id="PIRSF000915">
    <property type="entry name" value="PGP-type_phosphatase"/>
    <property type="match status" value="1"/>
</dbReference>
<keyword evidence="6" id="KW-1185">Reference proteome</keyword>
<dbReference type="Gene3D" id="3.40.50.1000">
    <property type="entry name" value="HAD superfamily/HAD-like"/>
    <property type="match status" value="2"/>
</dbReference>
<dbReference type="InterPro" id="IPR006349">
    <property type="entry name" value="PGP_euk"/>
</dbReference>